<dbReference type="EMBL" id="SHKL01000001">
    <property type="protein sequence ID" value="RZT86870.1"/>
    <property type="molecule type" value="Genomic_DNA"/>
</dbReference>
<sequence length="135" mass="14125">MPEVGASDYLRSVLAPVHQDEGGSVAITVAIPAGVVSGHAVHPAVWLRRMAAEVRSRPGPEQGKDAVARIFETHASRRDDHTLSVNALMDSINHVYLADATLTSGSAPVTPGRGTLWQVALADVSAWTVGEPGPS</sequence>
<gene>
    <name evidence="1" type="ORF">EV383_3769</name>
</gene>
<accession>A0A4V2FR22</accession>
<keyword evidence="2" id="KW-1185">Reference proteome</keyword>
<dbReference type="AlphaFoldDB" id="A0A4V2FR22"/>
<dbReference type="Proteomes" id="UP000291591">
    <property type="component" value="Unassembled WGS sequence"/>
</dbReference>
<organism evidence="1 2">
    <name type="scientific">Pseudonocardia sediminis</name>
    <dbReference type="NCBI Taxonomy" id="1397368"/>
    <lineage>
        <taxon>Bacteria</taxon>
        <taxon>Bacillati</taxon>
        <taxon>Actinomycetota</taxon>
        <taxon>Actinomycetes</taxon>
        <taxon>Pseudonocardiales</taxon>
        <taxon>Pseudonocardiaceae</taxon>
        <taxon>Pseudonocardia</taxon>
    </lineage>
</organism>
<reference evidence="1 2" key="1">
    <citation type="submission" date="2019-02" db="EMBL/GenBank/DDBJ databases">
        <title>Sequencing the genomes of 1000 actinobacteria strains.</title>
        <authorList>
            <person name="Klenk H.-P."/>
        </authorList>
    </citation>
    <scope>NUCLEOTIDE SEQUENCE [LARGE SCALE GENOMIC DNA]</scope>
    <source>
        <strain evidence="1 2">DSM 45779</strain>
    </source>
</reference>
<proteinExistence type="predicted"/>
<comment type="caution">
    <text evidence="1">The sequence shown here is derived from an EMBL/GenBank/DDBJ whole genome shotgun (WGS) entry which is preliminary data.</text>
</comment>
<evidence type="ECO:0000313" key="2">
    <source>
        <dbReference type="Proteomes" id="UP000291591"/>
    </source>
</evidence>
<evidence type="ECO:0000313" key="1">
    <source>
        <dbReference type="EMBL" id="RZT86870.1"/>
    </source>
</evidence>
<name>A0A4V2FR22_PSEST</name>
<protein>
    <submittedName>
        <fullName evidence="1">Uncharacterized protein</fullName>
    </submittedName>
</protein>